<dbReference type="Proteomes" id="UP001418222">
    <property type="component" value="Unassembled WGS sequence"/>
</dbReference>
<feature type="region of interest" description="Disordered" evidence="1">
    <location>
        <begin position="1"/>
        <end position="61"/>
    </location>
</feature>
<dbReference type="Pfam" id="PF03004">
    <property type="entry name" value="Transposase_24"/>
    <property type="match status" value="1"/>
</dbReference>
<name>A0AAP0G0V0_9ASPA</name>
<dbReference type="InterPro" id="IPR004252">
    <property type="entry name" value="Probable_transposase_24"/>
</dbReference>
<dbReference type="PANTHER" id="PTHR33144:SF52">
    <property type="match status" value="1"/>
</dbReference>
<comment type="caution">
    <text evidence="2">The sequence shown here is derived from an EMBL/GenBank/DDBJ whole genome shotgun (WGS) entry which is preliminary data.</text>
</comment>
<gene>
    <name evidence="2" type="ORF">KSP39_PZI016206</name>
</gene>
<evidence type="ECO:0000313" key="2">
    <source>
        <dbReference type="EMBL" id="KAK8931163.1"/>
    </source>
</evidence>
<evidence type="ECO:0000256" key="1">
    <source>
        <dbReference type="SAM" id="MobiDB-lite"/>
    </source>
</evidence>
<reference evidence="2 3" key="1">
    <citation type="journal article" date="2022" name="Nat. Plants">
        <title>Genomes of leafy and leafless Platanthera orchids illuminate the evolution of mycoheterotrophy.</title>
        <authorList>
            <person name="Li M.H."/>
            <person name="Liu K.W."/>
            <person name="Li Z."/>
            <person name="Lu H.C."/>
            <person name="Ye Q.L."/>
            <person name="Zhang D."/>
            <person name="Wang J.Y."/>
            <person name="Li Y.F."/>
            <person name="Zhong Z.M."/>
            <person name="Liu X."/>
            <person name="Yu X."/>
            <person name="Liu D.K."/>
            <person name="Tu X.D."/>
            <person name="Liu B."/>
            <person name="Hao Y."/>
            <person name="Liao X.Y."/>
            <person name="Jiang Y.T."/>
            <person name="Sun W.H."/>
            <person name="Chen J."/>
            <person name="Chen Y.Q."/>
            <person name="Ai Y."/>
            <person name="Zhai J.W."/>
            <person name="Wu S.S."/>
            <person name="Zhou Z."/>
            <person name="Hsiao Y.Y."/>
            <person name="Wu W.L."/>
            <person name="Chen Y.Y."/>
            <person name="Lin Y.F."/>
            <person name="Hsu J.L."/>
            <person name="Li C.Y."/>
            <person name="Wang Z.W."/>
            <person name="Zhao X."/>
            <person name="Zhong W.Y."/>
            <person name="Ma X.K."/>
            <person name="Ma L."/>
            <person name="Huang J."/>
            <person name="Chen G.Z."/>
            <person name="Huang M.Z."/>
            <person name="Huang L."/>
            <person name="Peng D.H."/>
            <person name="Luo Y.B."/>
            <person name="Zou S.Q."/>
            <person name="Chen S.P."/>
            <person name="Lan S."/>
            <person name="Tsai W.C."/>
            <person name="Van de Peer Y."/>
            <person name="Liu Z.J."/>
        </authorList>
    </citation>
    <scope>NUCLEOTIDE SEQUENCE [LARGE SCALE GENOMIC DNA]</scope>
    <source>
        <strain evidence="2">Lor287</strain>
    </source>
</reference>
<accession>A0AAP0G0V0</accession>
<dbReference type="EMBL" id="JBBWWQ010000014">
    <property type="protein sequence ID" value="KAK8931163.1"/>
    <property type="molecule type" value="Genomic_DNA"/>
</dbReference>
<feature type="compositionally biased region" description="Polar residues" evidence="1">
    <location>
        <begin position="1"/>
        <end position="17"/>
    </location>
</feature>
<evidence type="ECO:0000313" key="3">
    <source>
        <dbReference type="Proteomes" id="UP001418222"/>
    </source>
</evidence>
<feature type="compositionally biased region" description="Polar residues" evidence="1">
    <location>
        <begin position="29"/>
        <end position="48"/>
    </location>
</feature>
<dbReference type="AlphaFoldDB" id="A0AAP0G0V0"/>
<protein>
    <submittedName>
        <fullName evidence="2">Uncharacterized protein</fullName>
    </submittedName>
</protein>
<proteinExistence type="predicted"/>
<keyword evidence="3" id="KW-1185">Reference proteome</keyword>
<organism evidence="2 3">
    <name type="scientific">Platanthera zijinensis</name>
    <dbReference type="NCBI Taxonomy" id="2320716"/>
    <lineage>
        <taxon>Eukaryota</taxon>
        <taxon>Viridiplantae</taxon>
        <taxon>Streptophyta</taxon>
        <taxon>Embryophyta</taxon>
        <taxon>Tracheophyta</taxon>
        <taxon>Spermatophyta</taxon>
        <taxon>Magnoliopsida</taxon>
        <taxon>Liliopsida</taxon>
        <taxon>Asparagales</taxon>
        <taxon>Orchidaceae</taxon>
        <taxon>Orchidoideae</taxon>
        <taxon>Orchideae</taxon>
        <taxon>Orchidinae</taxon>
        <taxon>Platanthera</taxon>
    </lineage>
</organism>
<sequence>MSSGSQSTTIHVPSLSQPVIVPMPPLSAPPNSGSNSISTTSVDDSNFKSSKRGRGGANGISTWGTGERFHIDFDKHGLPIGKCEQPLVGQLGLLARNGFRVQLTYPRWSDLPDDVLDGLWREVQDNTDAPPEFRTKCLHIIGERWREWKHYIKRHNYNIYKTDEERLSIIPDRVVVDQWRTLVQYWGQDTIKSISATNSCNRECQGGYHRMDRSSFRSIRQKDEVNSLY</sequence>
<dbReference type="PANTHER" id="PTHR33144">
    <property type="entry name" value="OS10G0409366 PROTEIN-RELATED"/>
    <property type="match status" value="1"/>
</dbReference>